<proteinExistence type="predicted"/>
<comment type="caution">
    <text evidence="1">The sequence shown here is derived from an EMBL/GenBank/DDBJ whole genome shotgun (WGS) entry which is preliminary data.</text>
</comment>
<gene>
    <name evidence="1" type="ORF">DPMN_055252</name>
</gene>
<name>A0A9D4CRA3_DREPO</name>
<dbReference type="Proteomes" id="UP000828390">
    <property type="component" value="Unassembled WGS sequence"/>
</dbReference>
<evidence type="ECO:0000313" key="2">
    <source>
        <dbReference type="Proteomes" id="UP000828390"/>
    </source>
</evidence>
<sequence length="335" mass="38428">MDGLDEWADPLKKTVLPVLLPCYSKCTVLTTTRHWKMTDERMKDSQIDCLLELEGVNDPHQFSKQILSCIIKEELESNHHEFVEYVKTNNLNEFYFTPVLLASLVVSWLNGMHIRGSRCEVYISLLDCLLKKSSISSDCFVSPPAYCFSETRYVCHNIELVHALSEIAFTQLFTFKKENLLVFTEKEEAILKPEQKTLALKTGILSERKSSTLTGISTLSFIHKSVQELLAAFHIARHNFVIEAVIEKYFDTFPDAYLDLSQVFIFLCGLNIKAANDLSRVIDQHTDMTDINVLPSCRYSRIQDLMTKGYTEGRANNHKDDDIRLNLSNLEVLDR</sequence>
<dbReference type="EMBL" id="JAIWYP010000012">
    <property type="protein sequence ID" value="KAH3729284.1"/>
    <property type="molecule type" value="Genomic_DNA"/>
</dbReference>
<organism evidence="1 2">
    <name type="scientific">Dreissena polymorpha</name>
    <name type="common">Zebra mussel</name>
    <name type="synonym">Mytilus polymorpha</name>
    <dbReference type="NCBI Taxonomy" id="45954"/>
    <lineage>
        <taxon>Eukaryota</taxon>
        <taxon>Metazoa</taxon>
        <taxon>Spiralia</taxon>
        <taxon>Lophotrochozoa</taxon>
        <taxon>Mollusca</taxon>
        <taxon>Bivalvia</taxon>
        <taxon>Autobranchia</taxon>
        <taxon>Heteroconchia</taxon>
        <taxon>Euheterodonta</taxon>
        <taxon>Imparidentia</taxon>
        <taxon>Neoheterodontei</taxon>
        <taxon>Myida</taxon>
        <taxon>Dreissenoidea</taxon>
        <taxon>Dreissenidae</taxon>
        <taxon>Dreissena</taxon>
    </lineage>
</organism>
<evidence type="ECO:0000313" key="1">
    <source>
        <dbReference type="EMBL" id="KAH3729284.1"/>
    </source>
</evidence>
<evidence type="ECO:0008006" key="3">
    <source>
        <dbReference type="Google" id="ProtNLM"/>
    </source>
</evidence>
<protein>
    <recommendedName>
        <fullName evidence="3">NACHT domain-containing protein</fullName>
    </recommendedName>
</protein>
<dbReference type="PANTHER" id="PTHR46312">
    <property type="entry name" value="NACHT DOMAIN-CONTAINING PROTEIN"/>
    <property type="match status" value="1"/>
</dbReference>
<dbReference type="PANTHER" id="PTHR46312:SF2">
    <property type="entry name" value="NUCLEOTIDE-BINDING OLIGOMERIZATION DOMAIN-CONTAINING PROTEIN 2-LIKE"/>
    <property type="match status" value="1"/>
</dbReference>
<accession>A0A9D4CRA3</accession>
<keyword evidence="2" id="KW-1185">Reference proteome</keyword>
<dbReference type="AlphaFoldDB" id="A0A9D4CRA3"/>
<reference evidence="1" key="1">
    <citation type="journal article" date="2019" name="bioRxiv">
        <title>The Genome of the Zebra Mussel, Dreissena polymorpha: A Resource for Invasive Species Research.</title>
        <authorList>
            <person name="McCartney M.A."/>
            <person name="Auch B."/>
            <person name="Kono T."/>
            <person name="Mallez S."/>
            <person name="Zhang Y."/>
            <person name="Obille A."/>
            <person name="Becker A."/>
            <person name="Abrahante J.E."/>
            <person name="Garbe J."/>
            <person name="Badalamenti J.P."/>
            <person name="Herman A."/>
            <person name="Mangelson H."/>
            <person name="Liachko I."/>
            <person name="Sullivan S."/>
            <person name="Sone E.D."/>
            <person name="Koren S."/>
            <person name="Silverstein K.A.T."/>
            <person name="Beckman K.B."/>
            <person name="Gohl D.M."/>
        </authorList>
    </citation>
    <scope>NUCLEOTIDE SEQUENCE</scope>
    <source>
        <strain evidence="1">Duluth1</strain>
        <tissue evidence="1">Whole animal</tissue>
    </source>
</reference>
<reference evidence="1" key="2">
    <citation type="submission" date="2020-11" db="EMBL/GenBank/DDBJ databases">
        <authorList>
            <person name="McCartney M.A."/>
            <person name="Auch B."/>
            <person name="Kono T."/>
            <person name="Mallez S."/>
            <person name="Becker A."/>
            <person name="Gohl D.M."/>
            <person name="Silverstein K.A.T."/>
            <person name="Koren S."/>
            <person name="Bechman K.B."/>
            <person name="Herman A."/>
            <person name="Abrahante J.E."/>
            <person name="Garbe J."/>
        </authorList>
    </citation>
    <scope>NUCLEOTIDE SEQUENCE</scope>
    <source>
        <strain evidence="1">Duluth1</strain>
        <tissue evidence="1">Whole animal</tissue>
    </source>
</reference>